<keyword evidence="4 6" id="KW-0472">Membrane</keyword>
<dbReference type="STRING" id="1123029.SAMN02745172_02724"/>
<dbReference type="EMBL" id="FRXO01000005">
    <property type="protein sequence ID" value="SHO66072.1"/>
    <property type="molecule type" value="Genomic_DNA"/>
</dbReference>
<evidence type="ECO:0000256" key="1">
    <source>
        <dbReference type="ARBA" id="ARBA00022475"/>
    </source>
</evidence>
<feature type="compositionally biased region" description="Basic and acidic residues" evidence="5">
    <location>
        <begin position="79"/>
        <end position="98"/>
    </location>
</feature>
<evidence type="ECO:0000313" key="9">
    <source>
        <dbReference type="Proteomes" id="UP000186406"/>
    </source>
</evidence>
<feature type="domain" description="Lipopolysaccharide assembly protein A" evidence="7">
    <location>
        <begin position="42"/>
        <end position="85"/>
    </location>
</feature>
<keyword evidence="3 6" id="KW-1133">Transmembrane helix</keyword>
<protein>
    <recommendedName>
        <fullName evidence="7">Lipopolysaccharide assembly protein A domain-containing protein</fullName>
    </recommendedName>
</protein>
<reference evidence="8 9" key="1">
    <citation type="submission" date="2016-12" db="EMBL/GenBank/DDBJ databases">
        <authorList>
            <person name="Song W.-J."/>
            <person name="Kurnit D.M."/>
        </authorList>
    </citation>
    <scope>NUCLEOTIDE SEQUENCE [LARGE SCALE GENOMIC DNA]</scope>
    <source>
        <strain evidence="8 9">DSM 19599</strain>
    </source>
</reference>
<evidence type="ECO:0000256" key="3">
    <source>
        <dbReference type="ARBA" id="ARBA00022989"/>
    </source>
</evidence>
<dbReference type="OrthoDB" id="7868067at2"/>
<evidence type="ECO:0000259" key="7">
    <source>
        <dbReference type="Pfam" id="PF06305"/>
    </source>
</evidence>
<dbReference type="GO" id="GO:0005886">
    <property type="term" value="C:plasma membrane"/>
    <property type="evidence" value="ECO:0007669"/>
    <property type="project" value="InterPro"/>
</dbReference>
<accession>A0A1M7ZMN0</accession>
<feature type="transmembrane region" description="Helical" evidence="6">
    <location>
        <begin position="46"/>
        <end position="68"/>
    </location>
</feature>
<proteinExistence type="predicted"/>
<keyword evidence="2 6" id="KW-0812">Transmembrane</keyword>
<dbReference type="RefSeq" id="WP_073629547.1">
    <property type="nucleotide sequence ID" value="NZ_FRXO01000005.1"/>
</dbReference>
<evidence type="ECO:0000313" key="8">
    <source>
        <dbReference type="EMBL" id="SHO66072.1"/>
    </source>
</evidence>
<name>A0A1M7ZMN0_9HYPH</name>
<keyword evidence="9" id="KW-1185">Reference proteome</keyword>
<organism evidence="8 9">
    <name type="scientific">Pseudoxanthobacter soli DSM 19599</name>
    <dbReference type="NCBI Taxonomy" id="1123029"/>
    <lineage>
        <taxon>Bacteria</taxon>
        <taxon>Pseudomonadati</taxon>
        <taxon>Pseudomonadota</taxon>
        <taxon>Alphaproteobacteria</taxon>
        <taxon>Hyphomicrobiales</taxon>
        <taxon>Segnochrobactraceae</taxon>
        <taxon>Pseudoxanthobacter</taxon>
    </lineage>
</organism>
<evidence type="ECO:0000256" key="5">
    <source>
        <dbReference type="SAM" id="MobiDB-lite"/>
    </source>
</evidence>
<sequence length="114" mass="12403">MRFLKALVLIVLAVALVAVAVANRQVVLVSLDPFNSVAPAVAFQIPLYWALFAVLALGVVIGSVGMWFRGLSDRRSLRRERREAGHWRREAERNRARAEAGTGPALPSPASRAG</sequence>
<dbReference type="InterPro" id="IPR010445">
    <property type="entry name" value="LapA_dom"/>
</dbReference>
<dbReference type="Pfam" id="PF06305">
    <property type="entry name" value="LapA_dom"/>
    <property type="match status" value="1"/>
</dbReference>
<feature type="region of interest" description="Disordered" evidence="5">
    <location>
        <begin position="79"/>
        <end position="114"/>
    </location>
</feature>
<dbReference type="AlphaFoldDB" id="A0A1M7ZMN0"/>
<evidence type="ECO:0000256" key="6">
    <source>
        <dbReference type="SAM" id="Phobius"/>
    </source>
</evidence>
<gene>
    <name evidence="8" type="ORF">SAMN02745172_02724</name>
</gene>
<evidence type="ECO:0000256" key="2">
    <source>
        <dbReference type="ARBA" id="ARBA00022692"/>
    </source>
</evidence>
<keyword evidence="1" id="KW-1003">Cell membrane</keyword>
<dbReference type="Proteomes" id="UP000186406">
    <property type="component" value="Unassembled WGS sequence"/>
</dbReference>
<evidence type="ECO:0000256" key="4">
    <source>
        <dbReference type="ARBA" id="ARBA00023136"/>
    </source>
</evidence>